<dbReference type="SUPFAM" id="SSF48008">
    <property type="entry name" value="GntR ligand-binding domain-like"/>
    <property type="match status" value="1"/>
</dbReference>
<organism evidence="5 6">
    <name type="scientific">Kushneria avicenniae</name>
    <dbReference type="NCBI Taxonomy" id="402385"/>
    <lineage>
        <taxon>Bacteria</taxon>
        <taxon>Pseudomonadati</taxon>
        <taxon>Pseudomonadota</taxon>
        <taxon>Gammaproteobacteria</taxon>
        <taxon>Oceanospirillales</taxon>
        <taxon>Halomonadaceae</taxon>
        <taxon>Kushneria</taxon>
    </lineage>
</organism>
<name>A0A1I1IMP7_9GAMM</name>
<dbReference type="InterPro" id="IPR000524">
    <property type="entry name" value="Tscrpt_reg_HTH_GntR"/>
</dbReference>
<dbReference type="PANTHER" id="PTHR43537">
    <property type="entry name" value="TRANSCRIPTIONAL REGULATOR, GNTR FAMILY"/>
    <property type="match status" value="1"/>
</dbReference>
<dbReference type="SUPFAM" id="SSF46785">
    <property type="entry name" value="Winged helix' DNA-binding domain"/>
    <property type="match status" value="1"/>
</dbReference>
<dbReference type="InterPro" id="IPR036388">
    <property type="entry name" value="WH-like_DNA-bd_sf"/>
</dbReference>
<dbReference type="InterPro" id="IPR011711">
    <property type="entry name" value="GntR_C"/>
</dbReference>
<dbReference type="InterPro" id="IPR036390">
    <property type="entry name" value="WH_DNA-bd_sf"/>
</dbReference>
<dbReference type="PROSITE" id="PS50949">
    <property type="entry name" value="HTH_GNTR"/>
    <property type="match status" value="1"/>
</dbReference>
<keyword evidence="6" id="KW-1185">Reference proteome</keyword>
<dbReference type="Proteomes" id="UP000199046">
    <property type="component" value="Unassembled WGS sequence"/>
</dbReference>
<accession>A0A1I1IMP7</accession>
<evidence type="ECO:0000256" key="2">
    <source>
        <dbReference type="ARBA" id="ARBA00023125"/>
    </source>
</evidence>
<dbReference type="SMART" id="SM00895">
    <property type="entry name" value="FCD"/>
    <property type="match status" value="1"/>
</dbReference>
<gene>
    <name evidence="5" type="ORF">SAMN05421848_1306</name>
</gene>
<dbReference type="Gene3D" id="1.20.120.530">
    <property type="entry name" value="GntR ligand-binding domain-like"/>
    <property type="match status" value="1"/>
</dbReference>
<dbReference type="CDD" id="cd07377">
    <property type="entry name" value="WHTH_GntR"/>
    <property type="match status" value="1"/>
</dbReference>
<feature type="domain" description="HTH gntR-type" evidence="4">
    <location>
        <begin position="35"/>
        <end position="102"/>
    </location>
</feature>
<keyword evidence="1" id="KW-0805">Transcription regulation</keyword>
<proteinExistence type="predicted"/>
<protein>
    <submittedName>
        <fullName evidence="5">Transcriptional regulator, GntR family</fullName>
    </submittedName>
</protein>
<dbReference type="SMART" id="SM00345">
    <property type="entry name" value="HTH_GNTR"/>
    <property type="match status" value="1"/>
</dbReference>
<evidence type="ECO:0000256" key="1">
    <source>
        <dbReference type="ARBA" id="ARBA00023015"/>
    </source>
</evidence>
<evidence type="ECO:0000256" key="3">
    <source>
        <dbReference type="ARBA" id="ARBA00023163"/>
    </source>
</evidence>
<evidence type="ECO:0000259" key="4">
    <source>
        <dbReference type="PROSITE" id="PS50949"/>
    </source>
</evidence>
<sequence length="269" mass="30612">MVFVAAMSYCDGISLIVDNAMTSTNSSSEPPLEARTLAERVFQQLQDAIVRGELPAGSKITEPGLAQTYGISRGPLREAMRRLEAHRLIEREPHVGARVVKLSMRELLELFDMREALESMAARLAARHMTAEEVQSLRDVLVAHEEQGDLDQAEAYYQREGDLDFHYLIVRGSHNRMLMTTLCDDLYYLVRLYRTQYSARGGRPQRAFMEHHRIVDAIASGDEELAEQLMRRHVIAARQTVAERYAMSLDDQEAPAGRRKSLPRRALRD</sequence>
<evidence type="ECO:0000313" key="5">
    <source>
        <dbReference type="EMBL" id="SFC37002.1"/>
    </source>
</evidence>
<dbReference type="PANTHER" id="PTHR43537:SF49">
    <property type="entry name" value="TRANSCRIPTIONAL REGULATORY PROTEIN"/>
    <property type="match status" value="1"/>
</dbReference>
<dbReference type="InterPro" id="IPR008920">
    <property type="entry name" value="TF_FadR/GntR_C"/>
</dbReference>
<dbReference type="Pfam" id="PF00392">
    <property type="entry name" value="GntR"/>
    <property type="match status" value="1"/>
</dbReference>
<dbReference type="Gene3D" id="1.10.10.10">
    <property type="entry name" value="Winged helix-like DNA-binding domain superfamily/Winged helix DNA-binding domain"/>
    <property type="match status" value="1"/>
</dbReference>
<dbReference type="GO" id="GO:0003700">
    <property type="term" value="F:DNA-binding transcription factor activity"/>
    <property type="evidence" value="ECO:0007669"/>
    <property type="project" value="InterPro"/>
</dbReference>
<dbReference type="GO" id="GO:0003677">
    <property type="term" value="F:DNA binding"/>
    <property type="evidence" value="ECO:0007669"/>
    <property type="project" value="UniProtKB-KW"/>
</dbReference>
<keyword evidence="2" id="KW-0238">DNA-binding</keyword>
<reference evidence="6" key="1">
    <citation type="submission" date="2016-10" db="EMBL/GenBank/DDBJ databases">
        <authorList>
            <person name="Varghese N."/>
            <person name="Submissions S."/>
        </authorList>
    </citation>
    <scope>NUCLEOTIDE SEQUENCE [LARGE SCALE GENOMIC DNA]</scope>
    <source>
        <strain evidence="6">DSM 23439</strain>
    </source>
</reference>
<dbReference type="EMBL" id="FOLY01000002">
    <property type="protein sequence ID" value="SFC37002.1"/>
    <property type="molecule type" value="Genomic_DNA"/>
</dbReference>
<evidence type="ECO:0000313" key="6">
    <source>
        <dbReference type="Proteomes" id="UP000199046"/>
    </source>
</evidence>
<keyword evidence="3" id="KW-0804">Transcription</keyword>
<dbReference type="AlphaFoldDB" id="A0A1I1IMP7"/>
<dbReference type="STRING" id="402385.SAMN05421848_1306"/>
<dbReference type="Pfam" id="PF07729">
    <property type="entry name" value="FCD"/>
    <property type="match status" value="1"/>
</dbReference>